<comment type="similarity">
    <text evidence="1">Belongs to the peptidase M16 family.</text>
</comment>
<dbReference type="GO" id="GO:0004222">
    <property type="term" value="F:metalloendopeptidase activity"/>
    <property type="evidence" value="ECO:0007669"/>
    <property type="project" value="InterPro"/>
</dbReference>
<feature type="domain" description="Peptidase M16 C-terminal" evidence="4">
    <location>
        <begin position="191"/>
        <end position="391"/>
    </location>
</feature>
<dbReference type="InterPro" id="IPR011249">
    <property type="entry name" value="Metalloenz_LuxS/M16"/>
</dbReference>
<dbReference type="PANTHER" id="PTHR11851">
    <property type="entry name" value="METALLOPROTEASE"/>
    <property type="match status" value="1"/>
</dbReference>
<evidence type="ECO:0000313" key="5">
    <source>
        <dbReference type="EMBL" id="QHT24994.1"/>
    </source>
</evidence>
<sequence>MKTHKLTHKKSRNTSRNNSNSYKITKLDNGISVIMNQNLSQTTVSVIIFVKIGSNWETLELNGIAHFIEHLFFKGTSHRLSQKDISKELEQYGAETNAFTNHELTCYHSKVNSDHYKKVIEILGDMITNSLYRVQDIEIEKKVVMNELKQRYSDPNFLLSNIFYSKFYKGHPIGKSVIGKSHLIKKLDRFKIMAFLYLYYQPSNIIISVAGNFDKYSELEHILNKHFGSNYHHKWKLDSSFFKNEYERLFNYQSQWKNVLSLIGESNTHNTKQINYHTYGKQLQHTFVIVAFNGVSSKNPNKYSLQLLAHVLGIGMSSRLFDIIRSNKGLVYSIKASHITHNYNGVFTIEYSCQHNPHDQISILHLIKEELEKLKNQLISEDEYSKIISKLTSQIKVAQENSFENALHYGYQLIRDYNSVLTYQELADVYLKISREDLQVMAQTYFDYTCMMICTLSPVKIKPETYQKIFIHDEK</sequence>
<dbReference type="InterPro" id="IPR011765">
    <property type="entry name" value="Pept_M16_N"/>
</dbReference>
<dbReference type="InterPro" id="IPR007863">
    <property type="entry name" value="Peptidase_M16_C"/>
</dbReference>
<dbReference type="EMBL" id="MN739753">
    <property type="protein sequence ID" value="QHT24994.1"/>
    <property type="molecule type" value="Genomic_DNA"/>
</dbReference>
<dbReference type="AlphaFoldDB" id="A0A6C0E7F1"/>
<reference evidence="5" key="1">
    <citation type="journal article" date="2020" name="Nature">
        <title>Giant virus diversity and host interactions through global metagenomics.</title>
        <authorList>
            <person name="Schulz F."/>
            <person name="Roux S."/>
            <person name="Paez-Espino D."/>
            <person name="Jungbluth S."/>
            <person name="Walsh D.A."/>
            <person name="Denef V.J."/>
            <person name="McMahon K.D."/>
            <person name="Konstantinidis K.T."/>
            <person name="Eloe-Fadrosh E.A."/>
            <person name="Kyrpides N.C."/>
            <person name="Woyke T."/>
        </authorList>
    </citation>
    <scope>NUCLEOTIDE SEQUENCE</scope>
    <source>
        <strain evidence="5">GVMAG-M-3300023179-150</strain>
    </source>
</reference>
<dbReference type="SUPFAM" id="SSF63411">
    <property type="entry name" value="LuxS/MPP-like metallohydrolase"/>
    <property type="match status" value="2"/>
</dbReference>
<dbReference type="GO" id="GO:0046872">
    <property type="term" value="F:metal ion binding"/>
    <property type="evidence" value="ECO:0007669"/>
    <property type="project" value="InterPro"/>
</dbReference>
<protein>
    <recommendedName>
        <fullName evidence="6">Peptidase M16 N-terminal domain-containing protein</fullName>
    </recommendedName>
</protein>
<dbReference type="Gene3D" id="3.30.830.10">
    <property type="entry name" value="Metalloenzyme, LuxS/M16 peptidase-like"/>
    <property type="match status" value="2"/>
</dbReference>
<dbReference type="PROSITE" id="PS00143">
    <property type="entry name" value="INSULINASE"/>
    <property type="match status" value="1"/>
</dbReference>
<name>A0A6C0E7F1_9ZZZZ</name>
<evidence type="ECO:0000256" key="2">
    <source>
        <dbReference type="SAM" id="MobiDB-lite"/>
    </source>
</evidence>
<dbReference type="PANTHER" id="PTHR11851:SF49">
    <property type="entry name" value="MITOCHONDRIAL-PROCESSING PEPTIDASE SUBUNIT ALPHA"/>
    <property type="match status" value="1"/>
</dbReference>
<feature type="region of interest" description="Disordered" evidence="2">
    <location>
        <begin position="1"/>
        <end position="21"/>
    </location>
</feature>
<feature type="domain" description="Peptidase M16 N-terminal" evidence="3">
    <location>
        <begin position="33"/>
        <end position="179"/>
    </location>
</feature>
<dbReference type="Pfam" id="PF05193">
    <property type="entry name" value="Peptidase_M16_C"/>
    <property type="match status" value="1"/>
</dbReference>
<evidence type="ECO:0000259" key="3">
    <source>
        <dbReference type="Pfam" id="PF00675"/>
    </source>
</evidence>
<dbReference type="Pfam" id="PF00675">
    <property type="entry name" value="Peptidase_M16"/>
    <property type="match status" value="1"/>
</dbReference>
<accession>A0A6C0E7F1</accession>
<feature type="compositionally biased region" description="Basic residues" evidence="2">
    <location>
        <begin position="1"/>
        <end position="13"/>
    </location>
</feature>
<proteinExistence type="inferred from homology"/>
<dbReference type="InterPro" id="IPR050361">
    <property type="entry name" value="MPP/UQCRC_Complex"/>
</dbReference>
<dbReference type="InterPro" id="IPR001431">
    <property type="entry name" value="Pept_M16_Zn_BS"/>
</dbReference>
<evidence type="ECO:0000259" key="4">
    <source>
        <dbReference type="Pfam" id="PF05193"/>
    </source>
</evidence>
<evidence type="ECO:0008006" key="6">
    <source>
        <dbReference type="Google" id="ProtNLM"/>
    </source>
</evidence>
<organism evidence="5">
    <name type="scientific">viral metagenome</name>
    <dbReference type="NCBI Taxonomy" id="1070528"/>
    <lineage>
        <taxon>unclassified sequences</taxon>
        <taxon>metagenomes</taxon>
        <taxon>organismal metagenomes</taxon>
    </lineage>
</organism>
<evidence type="ECO:0000256" key="1">
    <source>
        <dbReference type="ARBA" id="ARBA00007261"/>
    </source>
</evidence>
<dbReference type="GO" id="GO:0006508">
    <property type="term" value="P:proteolysis"/>
    <property type="evidence" value="ECO:0007669"/>
    <property type="project" value="InterPro"/>
</dbReference>